<evidence type="ECO:0000313" key="2">
    <source>
        <dbReference type="Proteomes" id="UP000321947"/>
    </source>
</evidence>
<sequence>MSNAPPLPHIVELYISQPNLSSSAPIIEETNEFKTCNNEQYDCFDPTIATNVEVAEVDDDDSDIDQPLAELFGVHDVPEAFNHIDLNEMNSGFDNNLDEENLGSEHLMVDMLFNSKEELKNQVKRYTIMQHQDFEVLKPKKDV</sequence>
<dbReference type="AlphaFoldDB" id="A0A5D3D569"/>
<dbReference type="EMBL" id="SSTD01007548">
    <property type="protein sequence ID" value="TYK18693.1"/>
    <property type="molecule type" value="Genomic_DNA"/>
</dbReference>
<proteinExistence type="predicted"/>
<comment type="caution">
    <text evidence="1">The sequence shown here is derived from an EMBL/GenBank/DDBJ whole genome shotgun (WGS) entry which is preliminary data.</text>
</comment>
<organism evidence="1 2">
    <name type="scientific">Cucumis melo var. makuwa</name>
    <name type="common">Oriental melon</name>
    <dbReference type="NCBI Taxonomy" id="1194695"/>
    <lineage>
        <taxon>Eukaryota</taxon>
        <taxon>Viridiplantae</taxon>
        <taxon>Streptophyta</taxon>
        <taxon>Embryophyta</taxon>
        <taxon>Tracheophyta</taxon>
        <taxon>Spermatophyta</taxon>
        <taxon>Magnoliopsida</taxon>
        <taxon>eudicotyledons</taxon>
        <taxon>Gunneridae</taxon>
        <taxon>Pentapetalae</taxon>
        <taxon>rosids</taxon>
        <taxon>fabids</taxon>
        <taxon>Cucurbitales</taxon>
        <taxon>Cucurbitaceae</taxon>
        <taxon>Benincaseae</taxon>
        <taxon>Cucumis</taxon>
    </lineage>
</organism>
<accession>A0A5D3D569</accession>
<protein>
    <submittedName>
        <fullName evidence="1">Uncharacterized protein</fullName>
    </submittedName>
</protein>
<dbReference type="Proteomes" id="UP000321947">
    <property type="component" value="Unassembled WGS sequence"/>
</dbReference>
<gene>
    <name evidence="1" type="ORF">E5676_scaffold481G00410</name>
</gene>
<name>A0A5D3D569_CUCMM</name>
<reference evidence="1 2" key="1">
    <citation type="submission" date="2019-08" db="EMBL/GenBank/DDBJ databases">
        <title>Draft genome sequences of two oriental melons (Cucumis melo L. var makuwa).</title>
        <authorList>
            <person name="Kwon S.-Y."/>
        </authorList>
    </citation>
    <scope>NUCLEOTIDE SEQUENCE [LARGE SCALE GENOMIC DNA]</scope>
    <source>
        <strain evidence="2">cv. Chang Bougi</strain>
        <tissue evidence="1">Leaf</tissue>
    </source>
</reference>
<evidence type="ECO:0000313" key="1">
    <source>
        <dbReference type="EMBL" id="TYK18693.1"/>
    </source>
</evidence>